<sequence>MARRYYSLTQMEQEKCRALVDDYLSGSRIEFEGVLLELIYFFSVKRCWTPRRYEQESALLVIEVCTIMEDHIRYIWNNFQNSDQVHVPEALRGLLRAGAMGCMTVPKFQDELQLIHSGKTSIIYM</sequence>
<dbReference type="GeneID" id="115926067"/>
<keyword evidence="2" id="KW-1185">Reference proteome</keyword>
<evidence type="ECO:0000313" key="2">
    <source>
        <dbReference type="Proteomes" id="UP000007110"/>
    </source>
</evidence>
<dbReference type="Proteomes" id="UP000007110">
    <property type="component" value="Unassembled WGS sequence"/>
</dbReference>
<protein>
    <submittedName>
        <fullName evidence="1">Uncharacterized protein</fullName>
    </submittedName>
</protein>
<dbReference type="RefSeq" id="XP_030846291.1">
    <property type="nucleotide sequence ID" value="XM_030990431.1"/>
</dbReference>
<accession>A0A7M7P553</accession>
<dbReference type="AlphaFoldDB" id="A0A7M7P553"/>
<organism evidence="1 2">
    <name type="scientific">Strongylocentrotus purpuratus</name>
    <name type="common">Purple sea urchin</name>
    <dbReference type="NCBI Taxonomy" id="7668"/>
    <lineage>
        <taxon>Eukaryota</taxon>
        <taxon>Metazoa</taxon>
        <taxon>Echinodermata</taxon>
        <taxon>Eleutherozoa</taxon>
        <taxon>Echinozoa</taxon>
        <taxon>Echinoidea</taxon>
        <taxon>Euechinoidea</taxon>
        <taxon>Echinacea</taxon>
        <taxon>Camarodonta</taxon>
        <taxon>Echinidea</taxon>
        <taxon>Strongylocentrotidae</taxon>
        <taxon>Strongylocentrotus</taxon>
    </lineage>
</organism>
<evidence type="ECO:0000313" key="1">
    <source>
        <dbReference type="EnsemblMetazoa" id="XP_030846291"/>
    </source>
</evidence>
<reference evidence="1" key="2">
    <citation type="submission" date="2021-01" db="UniProtKB">
        <authorList>
            <consortium name="EnsemblMetazoa"/>
        </authorList>
    </citation>
    <scope>IDENTIFICATION</scope>
</reference>
<dbReference type="KEGG" id="spu:115926067"/>
<reference evidence="2" key="1">
    <citation type="submission" date="2015-02" db="EMBL/GenBank/DDBJ databases">
        <title>Genome sequencing for Strongylocentrotus purpuratus.</title>
        <authorList>
            <person name="Murali S."/>
            <person name="Liu Y."/>
            <person name="Vee V."/>
            <person name="English A."/>
            <person name="Wang M."/>
            <person name="Skinner E."/>
            <person name="Han Y."/>
            <person name="Muzny D.M."/>
            <person name="Worley K.C."/>
            <person name="Gibbs R.A."/>
        </authorList>
    </citation>
    <scope>NUCLEOTIDE SEQUENCE</scope>
</reference>
<dbReference type="InParanoid" id="A0A7M7P553"/>
<name>A0A7M7P553_STRPU</name>
<dbReference type="EnsemblMetazoa" id="XM_030990431">
    <property type="protein sequence ID" value="XP_030846291"/>
    <property type="gene ID" value="LOC115926067"/>
</dbReference>
<proteinExistence type="predicted"/>